<feature type="binding site" evidence="2">
    <location>
        <position position="272"/>
    </location>
    <ligand>
        <name>Zn(2+)</name>
        <dbReference type="ChEBI" id="CHEBI:29105"/>
        <note>catalytic</note>
    </ligand>
</feature>
<evidence type="ECO:0000256" key="1">
    <source>
        <dbReference type="PIRNR" id="PIRNR006615"/>
    </source>
</evidence>
<dbReference type="PANTHER" id="PTHR34217:SF1">
    <property type="entry name" value="CARBOXYPEPTIDASE 1"/>
    <property type="match status" value="1"/>
</dbReference>
<accession>A0A2K8KJS0</accession>
<name>A0A2K8KJS0_9GAMM</name>
<keyword evidence="1 4" id="KW-0378">Hydrolase</keyword>
<dbReference type="InterPro" id="IPR001333">
    <property type="entry name" value="Peptidase_M32_Taq"/>
</dbReference>
<dbReference type="SUPFAM" id="SSF55486">
    <property type="entry name" value="Metalloproteases ('zincins'), catalytic domain"/>
    <property type="match status" value="1"/>
</dbReference>
<dbReference type="GO" id="GO:0046872">
    <property type="term" value="F:metal ion binding"/>
    <property type="evidence" value="ECO:0007669"/>
    <property type="project" value="UniProtKB-KW"/>
</dbReference>
<feature type="binding site" evidence="2">
    <location>
        <position position="298"/>
    </location>
    <ligand>
        <name>Zn(2+)</name>
        <dbReference type="ChEBI" id="CHEBI:29105"/>
        <note>catalytic</note>
    </ligand>
</feature>
<proteinExistence type="inferred from homology"/>
<reference evidence="4 5" key="1">
    <citation type="journal article" date="2017" name="Environ. Microbiol.">
        <title>Genomic and physiological analyses of 'Reinekea forsetii' reveal a versatile opportunistic lifestyle during spring algae blooms.</title>
        <authorList>
            <person name="Avci B."/>
            <person name="Hahnke R.L."/>
            <person name="Chafee M."/>
            <person name="Fischer T."/>
            <person name="Gruber-Vodicka H."/>
            <person name="Tegetmeyer H.E."/>
            <person name="Harder J."/>
            <person name="Fuchs B.M."/>
            <person name="Amann R.I."/>
            <person name="Teeling H."/>
        </authorList>
    </citation>
    <scope>NUCLEOTIDE SEQUENCE [LARGE SCALE GENOMIC DNA]</scope>
    <source>
        <strain evidence="4 5">Hel1_31_D35</strain>
    </source>
</reference>
<comment type="catalytic activity">
    <reaction evidence="1">
        <text>Release of a C-terminal amino acid with broad specificity, except for -Pro.</text>
        <dbReference type="EC" id="3.4.17.19"/>
    </reaction>
</comment>
<dbReference type="Gene3D" id="1.10.1370.30">
    <property type="match status" value="1"/>
</dbReference>
<keyword evidence="1 2" id="KW-0479">Metal-binding</keyword>
<keyword evidence="1" id="KW-0482">Metalloprotease</keyword>
<dbReference type="GO" id="GO:0006508">
    <property type="term" value="P:proteolysis"/>
    <property type="evidence" value="ECO:0007669"/>
    <property type="project" value="UniProtKB-UniRule"/>
</dbReference>
<keyword evidence="1 4" id="KW-0121">Carboxypeptidase</keyword>
<keyword evidence="2" id="KW-0862">Zinc</keyword>
<feature type="binding site" evidence="2">
    <location>
        <position position="268"/>
    </location>
    <ligand>
        <name>Zn(2+)</name>
        <dbReference type="ChEBI" id="CHEBI:29105"/>
        <note>catalytic</note>
    </ligand>
</feature>
<evidence type="ECO:0000313" key="4">
    <source>
        <dbReference type="EMBL" id="ATX75288.1"/>
    </source>
</evidence>
<dbReference type="PROSITE" id="PS52034">
    <property type="entry name" value="PEPTIDASE_M32"/>
    <property type="match status" value="1"/>
</dbReference>
<dbReference type="GO" id="GO:0004181">
    <property type="term" value="F:metallocarboxypeptidase activity"/>
    <property type="evidence" value="ECO:0007669"/>
    <property type="project" value="UniProtKB-UniRule"/>
</dbReference>
<dbReference type="AlphaFoldDB" id="A0A2K8KJS0"/>
<comment type="function">
    <text evidence="1">Broad specificity carboxypetidase that releases amino acids sequentially from the C-terminus, including neutral, aromatic, polar and basic residues.</text>
</comment>
<comment type="similarity">
    <text evidence="1">Belongs to the peptidase M32 family.</text>
</comment>
<dbReference type="CDD" id="cd06460">
    <property type="entry name" value="M32_Taq"/>
    <property type="match status" value="1"/>
</dbReference>
<evidence type="ECO:0000256" key="2">
    <source>
        <dbReference type="PIRSR" id="PIRSR006615-1"/>
    </source>
</evidence>
<dbReference type="Proteomes" id="UP000229757">
    <property type="component" value="Chromosome"/>
</dbReference>
<dbReference type="PRINTS" id="PR00998">
    <property type="entry name" value="CRBOXYPTASET"/>
</dbReference>
<dbReference type="EMBL" id="CP011797">
    <property type="protein sequence ID" value="ATX75288.1"/>
    <property type="molecule type" value="Genomic_DNA"/>
</dbReference>
<evidence type="ECO:0000256" key="3">
    <source>
        <dbReference type="PIRSR" id="PIRSR006615-2"/>
    </source>
</evidence>
<dbReference type="Pfam" id="PF02074">
    <property type="entry name" value="Peptidase_M32"/>
    <property type="match status" value="1"/>
</dbReference>
<dbReference type="EC" id="3.4.17.19" evidence="1"/>
<protein>
    <recommendedName>
        <fullName evidence="1">Metal-dependent carboxypeptidase</fullName>
        <ecNumber evidence="1">3.4.17.19</ecNumber>
    </recommendedName>
</protein>
<dbReference type="PIRSF" id="PIRSF006615">
    <property type="entry name" value="Zn_crbxpep_Taq"/>
    <property type="match status" value="1"/>
</dbReference>
<dbReference type="RefSeq" id="WP_100255706.1">
    <property type="nucleotide sequence ID" value="NZ_CP011797.1"/>
</dbReference>
<organism evidence="4 5">
    <name type="scientific">Reinekea forsetii</name>
    <dbReference type="NCBI Taxonomy" id="1336806"/>
    <lineage>
        <taxon>Bacteria</taxon>
        <taxon>Pseudomonadati</taxon>
        <taxon>Pseudomonadota</taxon>
        <taxon>Gammaproteobacteria</taxon>
        <taxon>Oceanospirillales</taxon>
        <taxon>Saccharospirillaceae</taxon>
        <taxon>Reinekea</taxon>
    </lineage>
</organism>
<dbReference type="OrthoDB" id="9772308at2"/>
<sequence length="499" mass="56309">MSYELLSKTFYRLAQLGHANALLGWDQQVMMPPKANQARGLALAELSVMSAEILQAPALVEAFAAANDRQDLLADWQHANLREMRLDWQRACAIPKDLVAAEAMATNECEHAWRQMRRDNNWRDFEPLLQTVFDLAKEKAQALRAALQDERGYQSDYDALLDIFDPGTRMKRIDPLFAQLKTELPSLLEQIRARQSSQPPLIRQSQPVAKAKQIELARELMRVLGFDFDAGRLDETGHPFSGGVSEDSRVTARYDEDNVIEGLMAIIHETGHARYEAGLPEAWRHQPVGGSMGMGVHESQSLFFEMQLGRSQVFIDAIAPRVRQYLGADPAFAADNMRRLYTHVEPGLIRVNADEVTYPLHVILRYELERDLIAGTAQVKDIPGRWDEAMHRYLGLNTEGNYRDGPMQDIHWPAGAIGYFPSYTLGAMNAAQLHAALLKAVPKAPELIAELNLEPVFSWLSDNIWHQGRSLSYDDLMVQATGETLNSAHFLAHIRSRYL</sequence>
<keyword evidence="1" id="KW-0645">Protease</keyword>
<dbReference type="PANTHER" id="PTHR34217">
    <property type="entry name" value="METAL-DEPENDENT CARBOXYPEPTIDASE"/>
    <property type="match status" value="1"/>
</dbReference>
<gene>
    <name evidence="4" type="ORF">REIFOR_00111</name>
</gene>
<keyword evidence="5" id="KW-1185">Reference proteome</keyword>
<feature type="active site" description="Proton donor/acceptor" evidence="3">
    <location>
        <position position="269"/>
    </location>
</feature>
<evidence type="ECO:0000313" key="5">
    <source>
        <dbReference type="Proteomes" id="UP000229757"/>
    </source>
</evidence>
<dbReference type="KEGG" id="rfo:REIFOR_00111"/>
<comment type="cofactor">
    <cofactor evidence="2">
        <name>Zn(2+)</name>
        <dbReference type="ChEBI" id="CHEBI:29105"/>
    </cofactor>
    <text evidence="2">Binds 1 zinc ion per subunit.</text>
</comment>